<feature type="transmembrane region" description="Helical" evidence="1">
    <location>
        <begin position="133"/>
        <end position="152"/>
    </location>
</feature>
<name>K1Z474_9BACT</name>
<sequence>MQRIEMNTKSLQKHFPDVYRDFFAKNDLVVSGCFSMSWGPGWVWHRSDYVRVKSKIPLKCFIWIKKRKDTYINIDNVIFYDLSKKKFEVCEFEKINWEKEKIILEVSKILKEHSFVWWFDINFLSETTRWHSFWFSWVSWSLIATWIYLLTWQVDKDVLIKDYKNFLTSEVFKKIALLSWKLDLISTYWNTSWHGALNVFFDTKSPTYLYTEKFDQNIEIDDVDNIKRFYQIISEKFKESAITSSIIIDYWIIFSGISTDTKRVEEFKQWHIKKHDSYADFTKNELLEKESDIEKIAFWKYTDDNSIYKSLSETIGIIWIKIIYLFKKILTHWYEQEIVEKFIDTVNQYRYAISLIEKQNSFADDFIFYFNKNKINNEEKLWIVPIYWWKLGWWYLVSTKPDISRGTIEKTLQDLKNIYPNIEIEYCSYFDGEANEGVMVEQFISKWLYSSYVDKNKFLFQSNKWDNYIGDYSEIMEKEQNGLLFDMINNKIYLNGERLTSRDIPSQNTTIEVVTRLLEHIGEELSNKELPNSSYASNKNEMLGKIILPLMKLIEERFGEQLPLVCKWSINDFYIKMWDVNIKIWAIKRI</sequence>
<accession>K1Z474</accession>
<reference evidence="2" key="1">
    <citation type="journal article" date="2012" name="Science">
        <title>Fermentation, hydrogen, and sulfur metabolism in multiple uncultivated bacterial phyla.</title>
        <authorList>
            <person name="Wrighton K.C."/>
            <person name="Thomas B.C."/>
            <person name="Sharon I."/>
            <person name="Miller C.S."/>
            <person name="Castelle C.J."/>
            <person name="VerBerkmoes N.C."/>
            <person name="Wilkins M.J."/>
            <person name="Hettich R.L."/>
            <person name="Lipton M.S."/>
            <person name="Williams K.H."/>
            <person name="Long P.E."/>
            <person name="Banfield J.F."/>
        </authorList>
    </citation>
    <scope>NUCLEOTIDE SEQUENCE [LARGE SCALE GENOMIC DNA]</scope>
</reference>
<evidence type="ECO:0000313" key="2">
    <source>
        <dbReference type="EMBL" id="EKD44352.1"/>
    </source>
</evidence>
<proteinExistence type="predicted"/>
<keyword evidence="1" id="KW-0812">Transmembrane</keyword>
<dbReference type="EMBL" id="AMFJ01028901">
    <property type="protein sequence ID" value="EKD44352.1"/>
    <property type="molecule type" value="Genomic_DNA"/>
</dbReference>
<keyword evidence="1" id="KW-1133">Transmembrane helix</keyword>
<gene>
    <name evidence="2" type="ORF">ACD_71C00170G0006</name>
</gene>
<evidence type="ECO:0000256" key="1">
    <source>
        <dbReference type="SAM" id="Phobius"/>
    </source>
</evidence>
<comment type="caution">
    <text evidence="2">The sequence shown here is derived from an EMBL/GenBank/DDBJ whole genome shotgun (WGS) entry which is preliminary data.</text>
</comment>
<organism evidence="2">
    <name type="scientific">uncultured bacterium</name>
    <name type="common">gcode 4</name>
    <dbReference type="NCBI Taxonomy" id="1234023"/>
    <lineage>
        <taxon>Bacteria</taxon>
        <taxon>environmental samples</taxon>
    </lineage>
</organism>
<dbReference type="AlphaFoldDB" id="K1Z474"/>
<keyword evidence="1" id="KW-0472">Membrane</keyword>
<protein>
    <submittedName>
        <fullName evidence="2">Uncharacterized protein</fullName>
    </submittedName>
</protein>